<keyword evidence="2" id="KW-1185">Reference proteome</keyword>
<sequence length="224" mass="24449">MKNLTYLILVFLVLVGVTGCSSDDEIGSGNAILKISAELKDQSSGITSGKLVFSSGYVWVSEIVFDGTLQRGTSISRTVERFSQIDFATGIANPSLDDIIIPAGDYTFVNLEVKLRDEDSQPGIVMEGIYIRTDGSEVSIRFEFNSGEVFEAETSQQVSIEENTSLLSKILFDPNIWFSVVSNTALDNATVNSDGIMIISERSNEAIFDLVADRLDVSTESVFK</sequence>
<dbReference type="PROSITE" id="PS51257">
    <property type="entry name" value="PROKAR_LIPOPROTEIN"/>
    <property type="match status" value="1"/>
</dbReference>
<reference evidence="1 2" key="1">
    <citation type="submission" date="2019-07" db="EMBL/GenBank/DDBJ databases">
        <title>Genomic Encyclopedia of Archaeal and Bacterial Type Strains, Phase II (KMG-II): from individual species to whole genera.</title>
        <authorList>
            <person name="Goeker M."/>
        </authorList>
    </citation>
    <scope>NUCLEOTIDE SEQUENCE [LARGE SCALE GENOMIC DNA]</scope>
    <source>
        <strain evidence="1 2">DSM 17527</strain>
    </source>
</reference>
<gene>
    <name evidence="1" type="ORF">BD809_101479</name>
</gene>
<dbReference type="EMBL" id="VNHU01000001">
    <property type="protein sequence ID" value="TYP77325.1"/>
    <property type="molecule type" value="Genomic_DNA"/>
</dbReference>
<organism evidence="1 2">
    <name type="scientific">Aquimarina intermedia</name>
    <dbReference type="NCBI Taxonomy" id="350814"/>
    <lineage>
        <taxon>Bacteria</taxon>
        <taxon>Pseudomonadati</taxon>
        <taxon>Bacteroidota</taxon>
        <taxon>Flavobacteriia</taxon>
        <taxon>Flavobacteriales</taxon>
        <taxon>Flavobacteriaceae</taxon>
        <taxon>Aquimarina</taxon>
    </lineage>
</organism>
<comment type="caution">
    <text evidence="1">The sequence shown here is derived from an EMBL/GenBank/DDBJ whole genome shotgun (WGS) entry which is preliminary data.</text>
</comment>
<dbReference type="AlphaFoldDB" id="A0A5S5CD73"/>
<dbReference type="Proteomes" id="UP000324376">
    <property type="component" value="Unassembled WGS sequence"/>
</dbReference>
<evidence type="ECO:0000313" key="1">
    <source>
        <dbReference type="EMBL" id="TYP77325.1"/>
    </source>
</evidence>
<evidence type="ECO:0008006" key="3">
    <source>
        <dbReference type="Google" id="ProtNLM"/>
    </source>
</evidence>
<dbReference type="RefSeq" id="WP_148781340.1">
    <property type="nucleotide sequence ID" value="NZ_VNHU01000001.1"/>
</dbReference>
<protein>
    <recommendedName>
        <fullName evidence="3">DUF4382 domain-containing protein</fullName>
    </recommendedName>
</protein>
<evidence type="ECO:0000313" key="2">
    <source>
        <dbReference type="Proteomes" id="UP000324376"/>
    </source>
</evidence>
<proteinExistence type="predicted"/>
<dbReference type="OrthoDB" id="1201884at2"/>
<accession>A0A5S5CD73</accession>
<name>A0A5S5CD73_9FLAO</name>